<dbReference type="CDD" id="cd16896">
    <property type="entry name" value="LT_Slt70-like"/>
    <property type="match status" value="1"/>
</dbReference>
<dbReference type="Proteomes" id="UP000192342">
    <property type="component" value="Unassembled WGS sequence"/>
</dbReference>
<evidence type="ECO:0000313" key="4">
    <source>
        <dbReference type="Proteomes" id="UP000192342"/>
    </source>
</evidence>
<gene>
    <name evidence="3" type="ORF">ATO7_03580</name>
</gene>
<dbReference type="SUPFAM" id="SSF53955">
    <property type="entry name" value="Lysozyme-like"/>
    <property type="match status" value="1"/>
</dbReference>
<organism evidence="3 4">
    <name type="scientific">Oceanococcus atlanticus</name>
    <dbReference type="NCBI Taxonomy" id="1317117"/>
    <lineage>
        <taxon>Bacteria</taxon>
        <taxon>Pseudomonadati</taxon>
        <taxon>Pseudomonadota</taxon>
        <taxon>Gammaproteobacteria</taxon>
        <taxon>Chromatiales</taxon>
        <taxon>Oceanococcaceae</taxon>
        <taxon>Oceanococcus</taxon>
    </lineage>
</organism>
<sequence>MVAACVCAAPVAGAESILMYKQPDGTRLYTDQKQRPNTGYKYLGHYGRAPYRVSCAGYRSDIMSQRRARYQPYIDQYAREFAVDPLLVAAVMRVESCLDRNAVSRAGAKGLMQLMPGTALELGVRDIFDPAENIRGGTAYLARMLKRFNNNQELALAAYNAGPGAVDRHRGVPPYKETLAYVKRVARQYQMYGGRI</sequence>
<keyword evidence="4" id="KW-1185">Reference proteome</keyword>
<dbReference type="EMBL" id="AQQV01000001">
    <property type="protein sequence ID" value="ORE88925.1"/>
    <property type="molecule type" value="Genomic_DNA"/>
</dbReference>
<dbReference type="PANTHER" id="PTHR37423:SF2">
    <property type="entry name" value="MEMBRANE-BOUND LYTIC MUREIN TRANSGLYCOSYLASE C"/>
    <property type="match status" value="1"/>
</dbReference>
<dbReference type="STRING" id="1317117.ATO7_03580"/>
<dbReference type="Gene3D" id="1.10.530.10">
    <property type="match status" value="1"/>
</dbReference>
<comment type="caution">
    <text evidence="3">The sequence shown here is derived from an EMBL/GenBank/DDBJ whole genome shotgun (WGS) entry which is preliminary data.</text>
</comment>
<evidence type="ECO:0000259" key="2">
    <source>
        <dbReference type="Pfam" id="PF01464"/>
    </source>
</evidence>
<dbReference type="PANTHER" id="PTHR37423">
    <property type="entry name" value="SOLUBLE LYTIC MUREIN TRANSGLYCOSYLASE-RELATED"/>
    <property type="match status" value="1"/>
</dbReference>
<evidence type="ECO:0000256" key="1">
    <source>
        <dbReference type="ARBA" id="ARBA00007734"/>
    </source>
</evidence>
<protein>
    <submittedName>
        <fullName evidence="3">Lytic transglycosylase</fullName>
    </submittedName>
</protein>
<name>A0A1Y1SGZ0_9GAMM</name>
<dbReference type="InterPro" id="IPR023346">
    <property type="entry name" value="Lysozyme-like_dom_sf"/>
</dbReference>
<dbReference type="AlphaFoldDB" id="A0A1Y1SGZ0"/>
<dbReference type="InterPro" id="IPR008258">
    <property type="entry name" value="Transglycosylase_SLT_dom_1"/>
</dbReference>
<evidence type="ECO:0000313" key="3">
    <source>
        <dbReference type="EMBL" id="ORE88925.1"/>
    </source>
</evidence>
<comment type="similarity">
    <text evidence="1">Belongs to the transglycosylase Slt family.</text>
</comment>
<reference evidence="3 4" key="1">
    <citation type="submission" date="2013-04" db="EMBL/GenBank/DDBJ databases">
        <title>Oceanococcus atlanticus 22II-S10r2 Genome Sequencing.</title>
        <authorList>
            <person name="Lai Q."/>
            <person name="Li G."/>
            <person name="Shao Z."/>
        </authorList>
    </citation>
    <scope>NUCLEOTIDE SEQUENCE [LARGE SCALE GENOMIC DNA]</scope>
    <source>
        <strain evidence="3 4">22II-S10r2</strain>
    </source>
</reference>
<dbReference type="Pfam" id="PF01464">
    <property type="entry name" value="SLT"/>
    <property type="match status" value="1"/>
</dbReference>
<proteinExistence type="inferred from homology"/>
<feature type="domain" description="Transglycosylase SLT" evidence="2">
    <location>
        <begin position="73"/>
        <end position="170"/>
    </location>
</feature>
<accession>A0A1Y1SGZ0</accession>